<keyword evidence="1" id="KW-0175">Coiled coil</keyword>
<accession>A0A7S3D325</accession>
<sequence>MDVLSDERAKLDFHMNDLRNIMKLPNILKAFIDKIERQDIHIARLQAELTTKATASSLEQSRIEARSEMSELRDELRKESQRLQEDIDTKATKGELEVAVSELRDAMAAHAHDVDAEVQRLDGAIQDNSAAIDRLEEEVSSRPTMQHLKKQDEKREEVKGEMIELVKKLRSSVDGQFEEEDERMKKLQKELNRMEGVVSTKASVDDVNILQSRMTSEFDAITTEMSILGAQGKDARSRRDAILTRVNELEDELKQQQGAMVAAMDKQKETDDEIRTTMDTLASKKDVAAIHAEVKTKASKGEVSSGFIEAKKQASTTARVVKDEVTKMNQAVEAIEKSFDELKSSMDPRLTVLERIQEKQKEMVKALDENVQEKADKAQVEAVEKKISERPTAAQVAESMQVVVRDYTKLESLDEINKVVTDTSVRIDRDHNHLLLLTAQLRDLHSLLRRTEEEHEVDAKKYAMSASKVYYRCLCCDSVILYKDGKPDGTHNPLVLSADSIDPSKKAAPTMASMGPDRTISTLADRQKKMLKDRMGQSPRHKQVDVVEVDEMSFVNGGKQMIGLTPRQPPQGGGDGK</sequence>
<proteinExistence type="predicted"/>
<evidence type="ECO:0000256" key="1">
    <source>
        <dbReference type="SAM" id="Coils"/>
    </source>
</evidence>
<feature type="coiled-coil region" evidence="1">
    <location>
        <begin position="55"/>
        <end position="93"/>
    </location>
</feature>
<feature type="region of interest" description="Disordered" evidence="2">
    <location>
        <begin position="557"/>
        <end position="577"/>
    </location>
</feature>
<organism evidence="3">
    <name type="scientific">Palpitomonas bilix</name>
    <dbReference type="NCBI Taxonomy" id="652834"/>
    <lineage>
        <taxon>Eukaryota</taxon>
        <taxon>Eukaryota incertae sedis</taxon>
    </lineage>
</organism>
<feature type="coiled-coil region" evidence="1">
    <location>
        <begin position="118"/>
        <end position="197"/>
    </location>
</feature>
<name>A0A7S3D325_9EUKA</name>
<evidence type="ECO:0000313" key="3">
    <source>
        <dbReference type="EMBL" id="CAE0244590.1"/>
    </source>
</evidence>
<reference evidence="3" key="1">
    <citation type="submission" date="2021-01" db="EMBL/GenBank/DDBJ databases">
        <authorList>
            <person name="Corre E."/>
            <person name="Pelletier E."/>
            <person name="Niang G."/>
            <person name="Scheremetjew M."/>
            <person name="Finn R."/>
            <person name="Kale V."/>
            <person name="Holt S."/>
            <person name="Cochrane G."/>
            <person name="Meng A."/>
            <person name="Brown T."/>
            <person name="Cohen L."/>
        </authorList>
    </citation>
    <scope>NUCLEOTIDE SEQUENCE</scope>
    <source>
        <strain evidence="3">NIES-2562</strain>
    </source>
</reference>
<dbReference type="AlphaFoldDB" id="A0A7S3D325"/>
<gene>
    <name evidence="3" type="ORF">PBIL07802_LOCUS6766</name>
</gene>
<feature type="coiled-coil region" evidence="1">
    <location>
        <begin position="239"/>
        <end position="266"/>
    </location>
</feature>
<evidence type="ECO:0000256" key="2">
    <source>
        <dbReference type="SAM" id="MobiDB-lite"/>
    </source>
</evidence>
<dbReference type="EMBL" id="HBIB01010557">
    <property type="protein sequence ID" value="CAE0244590.1"/>
    <property type="molecule type" value="Transcribed_RNA"/>
</dbReference>
<protein>
    <submittedName>
        <fullName evidence="3">Uncharacterized protein</fullName>
    </submittedName>
</protein>